<comment type="caution">
    <text evidence="1">The sequence shown here is derived from an EMBL/GenBank/DDBJ whole genome shotgun (WGS) entry which is preliminary data.</text>
</comment>
<keyword evidence="2" id="KW-1185">Reference proteome</keyword>
<gene>
    <name evidence="1" type="ORF">CFOLD11_38130</name>
</gene>
<dbReference type="AlphaFoldDB" id="A0A9W6DCG7"/>
<organism evidence="1 2">
    <name type="scientific">Clostridium folliculivorans</name>
    <dbReference type="NCBI Taxonomy" id="2886038"/>
    <lineage>
        <taxon>Bacteria</taxon>
        <taxon>Bacillati</taxon>
        <taxon>Bacillota</taxon>
        <taxon>Clostridia</taxon>
        <taxon>Eubacteriales</taxon>
        <taxon>Clostridiaceae</taxon>
        <taxon>Clostridium</taxon>
    </lineage>
</organism>
<sequence>MLLKATLKDEILQSEIYIWSLMIEVDYQFSRIDNIVKPDKTN</sequence>
<name>A0A9W6DCG7_9CLOT</name>
<evidence type="ECO:0000313" key="1">
    <source>
        <dbReference type="EMBL" id="GKU26986.1"/>
    </source>
</evidence>
<dbReference type="Proteomes" id="UP001057868">
    <property type="component" value="Unassembled WGS sequence"/>
</dbReference>
<dbReference type="EMBL" id="BQXY01000008">
    <property type="protein sequence ID" value="GKU26986.1"/>
    <property type="molecule type" value="Genomic_DNA"/>
</dbReference>
<proteinExistence type="predicted"/>
<protein>
    <submittedName>
        <fullName evidence="1">Uncharacterized protein</fullName>
    </submittedName>
</protein>
<evidence type="ECO:0000313" key="2">
    <source>
        <dbReference type="Proteomes" id="UP001057868"/>
    </source>
</evidence>
<reference evidence="1" key="1">
    <citation type="journal article" date="2023" name="Int. J. Syst. Evol. Microbiol.">
        <title>&lt;i&gt;Clostridium folliculivorans&lt;/i&gt; sp. nov., isolated from soil samples of an organic paddy in Japan.</title>
        <authorList>
            <person name="Tazawa J."/>
            <person name="Kobayashi H."/>
            <person name="Tanizawa Y."/>
            <person name="Uchino A."/>
            <person name="Tanaka F."/>
            <person name="Urashima Y."/>
            <person name="Miura S."/>
            <person name="Sakamoto M."/>
            <person name="Ohkuma M."/>
            <person name="Tohno M."/>
        </authorList>
    </citation>
    <scope>NUCLEOTIDE SEQUENCE</scope>
    <source>
        <strain evidence="1">D1-1</strain>
    </source>
</reference>
<accession>A0A9W6DCG7</accession>